<feature type="compositionally biased region" description="Low complexity" evidence="6">
    <location>
        <begin position="603"/>
        <end position="618"/>
    </location>
</feature>
<dbReference type="AlphaFoldDB" id="A0AAD3HKV1"/>
<feature type="region of interest" description="Disordered" evidence="6">
    <location>
        <begin position="554"/>
        <end position="618"/>
    </location>
</feature>
<feature type="compositionally biased region" description="Low complexity" evidence="6">
    <location>
        <begin position="697"/>
        <end position="713"/>
    </location>
</feature>
<feature type="compositionally biased region" description="Gly residues" evidence="6">
    <location>
        <begin position="210"/>
        <end position="225"/>
    </location>
</feature>
<feature type="compositionally biased region" description="Polar residues" evidence="6">
    <location>
        <begin position="584"/>
        <end position="602"/>
    </location>
</feature>
<dbReference type="Pfam" id="PF07571">
    <property type="entry name" value="TAF6_C"/>
    <property type="match status" value="1"/>
</dbReference>
<feature type="region of interest" description="Disordered" evidence="6">
    <location>
        <begin position="178"/>
        <end position="225"/>
    </location>
</feature>
<dbReference type="SUPFAM" id="SSF48371">
    <property type="entry name" value="ARM repeat"/>
    <property type="match status" value="1"/>
</dbReference>
<dbReference type="InterPro" id="IPR011442">
    <property type="entry name" value="TAF6_C"/>
</dbReference>
<evidence type="ECO:0000313" key="9">
    <source>
        <dbReference type="Proteomes" id="UP001054857"/>
    </source>
</evidence>
<dbReference type="InterPro" id="IPR009072">
    <property type="entry name" value="Histone-fold"/>
</dbReference>
<dbReference type="GO" id="GO:0016251">
    <property type="term" value="F:RNA polymerase II general transcription initiation factor activity"/>
    <property type="evidence" value="ECO:0007669"/>
    <property type="project" value="InterPro"/>
</dbReference>
<dbReference type="EMBL" id="BMAR01000007">
    <property type="protein sequence ID" value="GFR44075.1"/>
    <property type="molecule type" value="Genomic_DNA"/>
</dbReference>
<proteinExistence type="inferred from homology"/>
<evidence type="ECO:0000256" key="2">
    <source>
        <dbReference type="ARBA" id="ARBA00007688"/>
    </source>
</evidence>
<evidence type="ECO:0000256" key="6">
    <source>
        <dbReference type="SAM" id="MobiDB-lite"/>
    </source>
</evidence>
<comment type="similarity">
    <text evidence="2">Belongs to the TAF6 family.</text>
</comment>
<dbReference type="GO" id="GO:0046695">
    <property type="term" value="C:SLIK (SAGA-like) complex"/>
    <property type="evidence" value="ECO:0007669"/>
    <property type="project" value="InterPro"/>
</dbReference>
<keyword evidence="9" id="KW-1185">Reference proteome</keyword>
<keyword evidence="3" id="KW-0805">Transcription regulation</keyword>
<evidence type="ECO:0000313" key="8">
    <source>
        <dbReference type="EMBL" id="GFR44075.1"/>
    </source>
</evidence>
<comment type="subcellular location">
    <subcellularLocation>
        <location evidence="1">Nucleus</location>
    </subcellularLocation>
</comment>
<feature type="domain" description="TATA box binding protein associated factor (TAF) histone-like fold" evidence="7">
    <location>
        <begin position="3"/>
        <end position="68"/>
    </location>
</feature>
<gene>
    <name evidence="8" type="ORF">Agub_g5235</name>
</gene>
<feature type="region of interest" description="Disordered" evidence="6">
    <location>
        <begin position="697"/>
        <end position="739"/>
    </location>
</feature>
<evidence type="ECO:0000256" key="5">
    <source>
        <dbReference type="ARBA" id="ARBA00023242"/>
    </source>
</evidence>
<dbReference type="GO" id="GO:0005669">
    <property type="term" value="C:transcription factor TFIID complex"/>
    <property type="evidence" value="ECO:0007669"/>
    <property type="project" value="InterPro"/>
</dbReference>
<dbReference type="Gene3D" id="1.10.20.10">
    <property type="entry name" value="Histone, subunit A"/>
    <property type="match status" value="1"/>
</dbReference>
<accession>A0AAD3HKV1</accession>
<dbReference type="Pfam" id="PF02969">
    <property type="entry name" value="TAF"/>
    <property type="match status" value="1"/>
</dbReference>
<protein>
    <recommendedName>
        <fullName evidence="7">TATA box binding protein associated factor (TAF) histone-like fold domain-containing protein</fullName>
    </recommendedName>
</protein>
<dbReference type="InterPro" id="IPR004823">
    <property type="entry name" value="TAF_TATA-bd_Histone-like_dom"/>
</dbReference>
<dbReference type="GO" id="GO:0003713">
    <property type="term" value="F:transcription coactivator activity"/>
    <property type="evidence" value="ECO:0007669"/>
    <property type="project" value="TreeGrafter"/>
</dbReference>
<reference evidence="8 9" key="1">
    <citation type="journal article" date="2021" name="Sci. Rep.">
        <title>Genome sequencing of the multicellular alga Astrephomene provides insights into convergent evolution of germ-soma differentiation.</title>
        <authorList>
            <person name="Yamashita S."/>
            <person name="Yamamoto K."/>
            <person name="Matsuzaki R."/>
            <person name="Suzuki S."/>
            <person name="Yamaguchi H."/>
            <person name="Hirooka S."/>
            <person name="Minakuchi Y."/>
            <person name="Miyagishima S."/>
            <person name="Kawachi M."/>
            <person name="Toyoda A."/>
            <person name="Nozaki H."/>
        </authorList>
    </citation>
    <scope>NUCLEOTIDE SEQUENCE [LARGE SCALE GENOMIC DNA]</scope>
    <source>
        <strain evidence="8 9">NIES-4017</strain>
    </source>
</reference>
<evidence type="ECO:0000256" key="4">
    <source>
        <dbReference type="ARBA" id="ARBA00023163"/>
    </source>
</evidence>
<evidence type="ECO:0000259" key="7">
    <source>
        <dbReference type="SMART" id="SM00803"/>
    </source>
</evidence>
<dbReference type="GO" id="GO:0000124">
    <property type="term" value="C:SAGA complex"/>
    <property type="evidence" value="ECO:0007669"/>
    <property type="project" value="InterPro"/>
</dbReference>
<dbReference type="InterPro" id="IPR046344">
    <property type="entry name" value="TAF6_C_sf"/>
</dbReference>
<dbReference type="Proteomes" id="UP001054857">
    <property type="component" value="Unassembled WGS sequence"/>
</dbReference>
<dbReference type="InterPro" id="IPR037796">
    <property type="entry name" value="TAF6"/>
</dbReference>
<dbReference type="CDD" id="cd22931">
    <property type="entry name" value="HFD_TAF6"/>
    <property type="match status" value="1"/>
</dbReference>
<organism evidence="8 9">
    <name type="scientific">Astrephomene gubernaculifera</name>
    <dbReference type="NCBI Taxonomy" id="47775"/>
    <lineage>
        <taxon>Eukaryota</taxon>
        <taxon>Viridiplantae</taxon>
        <taxon>Chlorophyta</taxon>
        <taxon>core chlorophytes</taxon>
        <taxon>Chlorophyceae</taxon>
        <taxon>CS clade</taxon>
        <taxon>Chlamydomonadales</taxon>
        <taxon>Astrephomenaceae</taxon>
        <taxon>Astrephomene</taxon>
    </lineage>
</organism>
<sequence length="841" mass="86010">MNLIQPAAIKAIALSVDVTHLTDEAAKALAPDVEYRLREVIQDALKFARHSKRTKLTTQDVNNAMRLRNIEPMYGFLGNNDPAKFVRATGHPDVYFVRDATVPLEQITCSALPKAPNHTTVMPHWLFIDGVQPQTEENAAVDRPQPAPKRQRLASTGAAGGAAAAGASAAGAAAAGAGRGQAAEQGPGGRRRGDGTAAAAAGGVASPASPGGGGGGAGGEGGGLVGSGGGERVLLPVQHILSDEMQRLLDQIKQVLGTVCSAAPPPSTAAAGGQPCSLWGTLDDPATAAAAAAAAGGGASSSSLSLLLPPSELVLTPMQRAVLVTMQSDPGMQQLLPYLVKHVADEVAGGLRQLPRLHLVIRVMQALLLNPHVQLEPYLHQLMPPLLTSLMAKSLGPGPAADHWALRDAAAALLTRLCGRFGEPFYSLQVKISKQLLRTMLDGSKPLTSHYGAVAGLAAMGHSTVRLLLLPQLEPYLAKLQPALNARKEGVRQYEATKVYGALLRAAGAAMYDKLVGTAADGLLPVHLFRAAARSRRATVLALQGFTSPGPIVAAAAPTSPSSPAPSNANAAATHKPSNPTPTPANVATNDTPQHSKSPTAEASNSNPLSQAPNAASAASTNAARLEVLWQQTTRDNPALRNIFDAIVSNPSAPTSLSQLANLRGIAADPANALRETALAALHQLARLGIVQPPPLLQQQRQQPQKQQQPGAGAAAGGAGGAVLNGSGAPPSAKGDGVEMRMHASAEAAVGGEATGRQAAGGEAAGGGVVGGAALQGKQLQPGAEAAPLSSLSGRSPRAILAESWREDADLGEVVWALVAVFGPPFLAWLPQPQLLPAMLI</sequence>
<dbReference type="SMART" id="SM00803">
    <property type="entry name" value="TAF"/>
    <property type="match status" value="1"/>
</dbReference>
<feature type="region of interest" description="Disordered" evidence="6">
    <location>
        <begin position="135"/>
        <end position="158"/>
    </location>
</feature>
<dbReference type="SUPFAM" id="SSF47113">
    <property type="entry name" value="Histone-fold"/>
    <property type="match status" value="1"/>
</dbReference>
<keyword evidence="4" id="KW-0804">Transcription</keyword>
<keyword evidence="5" id="KW-0539">Nucleus</keyword>
<dbReference type="GO" id="GO:0051123">
    <property type="term" value="P:RNA polymerase II preinitiation complex assembly"/>
    <property type="evidence" value="ECO:0007669"/>
    <property type="project" value="TreeGrafter"/>
</dbReference>
<name>A0AAD3HKV1_9CHLO</name>
<dbReference type="GO" id="GO:0046982">
    <property type="term" value="F:protein heterodimerization activity"/>
    <property type="evidence" value="ECO:0007669"/>
    <property type="project" value="InterPro"/>
</dbReference>
<evidence type="ECO:0000256" key="3">
    <source>
        <dbReference type="ARBA" id="ARBA00023015"/>
    </source>
</evidence>
<feature type="compositionally biased region" description="Low complexity" evidence="6">
    <location>
        <begin position="195"/>
        <end position="209"/>
    </location>
</feature>
<dbReference type="InterPro" id="IPR016024">
    <property type="entry name" value="ARM-type_fold"/>
</dbReference>
<dbReference type="CDD" id="cd08050">
    <property type="entry name" value="TAF6C"/>
    <property type="match status" value="1"/>
</dbReference>
<dbReference type="PANTHER" id="PTHR10221:SF9">
    <property type="entry name" value="TRANSCRIPTION INITIATION FACTOR TFIID SUBUNIT 6"/>
    <property type="match status" value="1"/>
</dbReference>
<dbReference type="PANTHER" id="PTHR10221">
    <property type="entry name" value="TRANSCRIPTION INITIATION FACTOR TFIID SUBUNIT 6"/>
    <property type="match status" value="1"/>
</dbReference>
<evidence type="ECO:0000256" key="1">
    <source>
        <dbReference type="ARBA" id="ARBA00004123"/>
    </source>
</evidence>
<comment type="caution">
    <text evidence="8">The sequence shown here is derived from an EMBL/GenBank/DDBJ whole genome shotgun (WGS) entry which is preliminary data.</text>
</comment>
<feature type="compositionally biased region" description="Gly residues" evidence="6">
    <location>
        <begin position="714"/>
        <end position="723"/>
    </location>
</feature>
<feature type="compositionally biased region" description="Low complexity" evidence="6">
    <location>
        <begin position="554"/>
        <end position="574"/>
    </location>
</feature>
<dbReference type="Gene3D" id="1.25.40.770">
    <property type="entry name" value="TAF6, C-terminal HEAT repeat domain"/>
    <property type="match status" value="1"/>
</dbReference>